<evidence type="ECO:0000313" key="2">
    <source>
        <dbReference type="EMBL" id="KAF2729712.1"/>
    </source>
</evidence>
<reference evidence="2" key="1">
    <citation type="journal article" date="2020" name="Stud. Mycol.">
        <title>101 Dothideomycetes genomes: a test case for predicting lifestyles and emergence of pathogens.</title>
        <authorList>
            <person name="Haridas S."/>
            <person name="Albert R."/>
            <person name="Binder M."/>
            <person name="Bloem J."/>
            <person name="Labutti K."/>
            <person name="Salamov A."/>
            <person name="Andreopoulos B."/>
            <person name="Baker S."/>
            <person name="Barry K."/>
            <person name="Bills G."/>
            <person name="Bluhm B."/>
            <person name="Cannon C."/>
            <person name="Castanera R."/>
            <person name="Culley D."/>
            <person name="Daum C."/>
            <person name="Ezra D."/>
            <person name="Gonzalez J."/>
            <person name="Henrissat B."/>
            <person name="Kuo A."/>
            <person name="Liang C."/>
            <person name="Lipzen A."/>
            <person name="Lutzoni F."/>
            <person name="Magnuson J."/>
            <person name="Mondo S."/>
            <person name="Nolan M."/>
            <person name="Ohm R."/>
            <person name="Pangilinan J."/>
            <person name="Park H.-J."/>
            <person name="Ramirez L."/>
            <person name="Alfaro M."/>
            <person name="Sun H."/>
            <person name="Tritt A."/>
            <person name="Yoshinaga Y."/>
            <person name="Zwiers L.-H."/>
            <person name="Turgeon B."/>
            <person name="Goodwin S."/>
            <person name="Spatafora J."/>
            <person name="Crous P."/>
            <person name="Grigoriev I."/>
        </authorList>
    </citation>
    <scope>NUCLEOTIDE SEQUENCE</scope>
    <source>
        <strain evidence="2">CBS 125425</strain>
    </source>
</reference>
<name>A0A9P4QRW5_9PLEO</name>
<accession>A0A9P4QRW5</accession>
<evidence type="ECO:0000256" key="1">
    <source>
        <dbReference type="SAM" id="MobiDB-lite"/>
    </source>
</evidence>
<gene>
    <name evidence="2" type="ORF">EJ04DRAFT_568400</name>
</gene>
<feature type="region of interest" description="Disordered" evidence="1">
    <location>
        <begin position="101"/>
        <end position="246"/>
    </location>
</feature>
<feature type="compositionally biased region" description="Low complexity" evidence="1">
    <location>
        <begin position="128"/>
        <end position="139"/>
    </location>
</feature>
<evidence type="ECO:0000313" key="3">
    <source>
        <dbReference type="Proteomes" id="UP000799444"/>
    </source>
</evidence>
<dbReference type="AlphaFoldDB" id="A0A9P4QRW5"/>
<dbReference type="EMBL" id="ML996237">
    <property type="protein sequence ID" value="KAF2729712.1"/>
    <property type="molecule type" value="Genomic_DNA"/>
</dbReference>
<feature type="compositionally biased region" description="Gly residues" evidence="1">
    <location>
        <begin position="175"/>
        <end position="186"/>
    </location>
</feature>
<comment type="caution">
    <text evidence="2">The sequence shown here is derived from an EMBL/GenBank/DDBJ whole genome shotgun (WGS) entry which is preliminary data.</text>
</comment>
<organism evidence="2 3">
    <name type="scientific">Polyplosphaeria fusca</name>
    <dbReference type="NCBI Taxonomy" id="682080"/>
    <lineage>
        <taxon>Eukaryota</taxon>
        <taxon>Fungi</taxon>
        <taxon>Dikarya</taxon>
        <taxon>Ascomycota</taxon>
        <taxon>Pezizomycotina</taxon>
        <taxon>Dothideomycetes</taxon>
        <taxon>Pleosporomycetidae</taxon>
        <taxon>Pleosporales</taxon>
        <taxon>Tetraplosphaeriaceae</taxon>
        <taxon>Polyplosphaeria</taxon>
    </lineage>
</organism>
<protein>
    <submittedName>
        <fullName evidence="2">Uncharacterized protein</fullName>
    </submittedName>
</protein>
<keyword evidence="3" id="KW-1185">Reference proteome</keyword>
<proteinExistence type="predicted"/>
<dbReference type="Proteomes" id="UP000799444">
    <property type="component" value="Unassembled WGS sequence"/>
</dbReference>
<sequence>MPHEESRLGKSARILTDSVDNNPVRIERDPHCKGKHHRFVRDIKKKGKTGKNSEMNIFKRIFKSDDPPEIKLYDKDWKYDPQYAWLKGSKVGEAYLAAQDQKRGNVHQGGGQFEQSPGGNPFAGTGSQQNPWQNPHQNNAVGSASRHQPRQAAQPRAPSQTGRNGPSAHGAHQMGAGGGRGGGRGQGPPSSTNTFGGGRRDMNPRELNAAMQPGGQTHAGQHLRNHEESEHGMPSPRTEPSNYAGPPRTTGRALDIGEIITADAWPRGLVNTLCVKVTLSWKAPRSRFYSSGSNAF</sequence>